<gene>
    <name evidence="3" type="ORF">PC110_g12283</name>
</gene>
<evidence type="ECO:0000313" key="3">
    <source>
        <dbReference type="EMBL" id="RAW31363.1"/>
    </source>
</evidence>
<evidence type="ECO:0000313" key="4">
    <source>
        <dbReference type="Proteomes" id="UP000251314"/>
    </source>
</evidence>
<keyword evidence="4" id="KW-1185">Reference proteome</keyword>
<feature type="transmembrane region" description="Helical" evidence="2">
    <location>
        <begin position="336"/>
        <end position="369"/>
    </location>
</feature>
<name>A0A329S3E8_9STRA</name>
<dbReference type="OrthoDB" id="126165at2759"/>
<dbReference type="EMBL" id="MJFZ01000326">
    <property type="protein sequence ID" value="RAW31363.1"/>
    <property type="molecule type" value="Genomic_DNA"/>
</dbReference>
<proteinExistence type="predicted"/>
<dbReference type="VEuPathDB" id="FungiDB:PC110_g12283"/>
<organism evidence="3 4">
    <name type="scientific">Phytophthora cactorum</name>
    <dbReference type="NCBI Taxonomy" id="29920"/>
    <lineage>
        <taxon>Eukaryota</taxon>
        <taxon>Sar</taxon>
        <taxon>Stramenopiles</taxon>
        <taxon>Oomycota</taxon>
        <taxon>Peronosporomycetes</taxon>
        <taxon>Peronosporales</taxon>
        <taxon>Peronosporaceae</taxon>
        <taxon>Phytophthora</taxon>
    </lineage>
</organism>
<feature type="transmembrane region" description="Helical" evidence="2">
    <location>
        <begin position="381"/>
        <end position="398"/>
    </location>
</feature>
<comment type="caution">
    <text evidence="3">The sequence shown here is derived from an EMBL/GenBank/DDBJ whole genome shotgun (WGS) entry which is preliminary data.</text>
</comment>
<keyword evidence="2" id="KW-1133">Transmembrane helix</keyword>
<accession>A0A329S3E8</accession>
<dbReference type="Proteomes" id="UP000251314">
    <property type="component" value="Unassembled WGS sequence"/>
</dbReference>
<keyword evidence="2" id="KW-0812">Transmembrane</keyword>
<sequence length="414" mass="46575">MNRRSRVARECRSFQLMERQQQQIRRTQSVLDSVVTGGCSPALLSTLVTTTLRMLQAPGQLDTHELRTIRLLSGMPHQLSSSSSALLDSLAARSVYNNNRRTTVTTCVAQIKSRFSSAAVEGRVLSATHFPPPSPYKSMLAKRLRGTVLVVPTHVSSRTTINEIETSACQQDKRDESTSTKSEISDTQPNSAELLEIPMLQTLYLTTPHVEHVIHAMPHSIVEPIPSLPRPSGLWISLFGQEVSDKLIPLVSKNNPFIGTVLDETRKLNTRAVKQTLQLLFNNEYLGLMAYTQCIIPVVYLLYMPILQALPNHVYYPTHYRYFGGENEFDERMTVIGILAGLQFAVLMALQVFVVKCFGVSTIYQIAFVLETHFSLLQGRLLMWLVFAVQSTLMHYGADFSFRFDWLHKSSPAN</sequence>
<feature type="transmembrane region" description="Helical" evidence="2">
    <location>
        <begin position="285"/>
        <end position="306"/>
    </location>
</feature>
<feature type="compositionally biased region" description="Polar residues" evidence="1">
    <location>
        <begin position="179"/>
        <end position="188"/>
    </location>
</feature>
<evidence type="ECO:0000256" key="1">
    <source>
        <dbReference type="SAM" id="MobiDB-lite"/>
    </source>
</evidence>
<keyword evidence="2" id="KW-0472">Membrane</keyword>
<reference evidence="3 4" key="1">
    <citation type="submission" date="2018-01" db="EMBL/GenBank/DDBJ databases">
        <title>Draft genome of the strawberry crown rot pathogen Phytophthora cactorum.</title>
        <authorList>
            <person name="Armitage A.D."/>
            <person name="Lysoe E."/>
            <person name="Nellist C.F."/>
            <person name="Harrison R.J."/>
            <person name="Brurberg M.B."/>
        </authorList>
    </citation>
    <scope>NUCLEOTIDE SEQUENCE [LARGE SCALE GENOMIC DNA]</scope>
    <source>
        <strain evidence="3 4">10300</strain>
    </source>
</reference>
<evidence type="ECO:0000256" key="2">
    <source>
        <dbReference type="SAM" id="Phobius"/>
    </source>
</evidence>
<feature type="region of interest" description="Disordered" evidence="1">
    <location>
        <begin position="162"/>
        <end position="188"/>
    </location>
</feature>
<protein>
    <submittedName>
        <fullName evidence="3">Uncharacterized protein</fullName>
    </submittedName>
</protein>
<dbReference type="AlphaFoldDB" id="A0A329S3E8"/>